<dbReference type="SUPFAM" id="SSF50249">
    <property type="entry name" value="Nucleic acid-binding proteins"/>
    <property type="match status" value="1"/>
</dbReference>
<comment type="catalytic activity">
    <reaction evidence="4">
        <text>ATP + (deoxyribonucleotide)n-3'-hydroxyl + 5'-phospho-(deoxyribonucleotide)m = (deoxyribonucleotide)n+m + AMP + diphosphate.</text>
        <dbReference type="EC" id="6.5.1.1"/>
    </reaction>
</comment>
<evidence type="ECO:0000313" key="7">
    <source>
        <dbReference type="Proteomes" id="UP000633619"/>
    </source>
</evidence>
<proteinExistence type="inferred from homology"/>
<keyword evidence="7" id="KW-1185">Reference proteome</keyword>
<evidence type="ECO:0000256" key="4">
    <source>
        <dbReference type="ARBA" id="ARBA00034003"/>
    </source>
</evidence>
<dbReference type="Pfam" id="PF01068">
    <property type="entry name" value="DNA_ligase_A_M"/>
    <property type="match status" value="1"/>
</dbReference>
<dbReference type="InterPro" id="IPR012310">
    <property type="entry name" value="DNA_ligase_ATP-dep_cent"/>
</dbReference>
<dbReference type="Gene3D" id="3.30.1490.70">
    <property type="match status" value="1"/>
</dbReference>
<evidence type="ECO:0000256" key="3">
    <source>
        <dbReference type="ARBA" id="ARBA00022598"/>
    </source>
</evidence>
<dbReference type="PROSITE" id="PS50160">
    <property type="entry name" value="DNA_LIGASE_A3"/>
    <property type="match status" value="1"/>
</dbReference>
<dbReference type="InterPro" id="IPR050191">
    <property type="entry name" value="ATP-dep_DNA_ligase"/>
</dbReference>
<dbReference type="PANTHER" id="PTHR45674:SF4">
    <property type="entry name" value="DNA LIGASE 1"/>
    <property type="match status" value="1"/>
</dbReference>
<accession>A0A8I1ACR0</accession>
<evidence type="ECO:0000313" key="6">
    <source>
        <dbReference type="EMBL" id="MBH8595432.1"/>
    </source>
</evidence>
<dbReference type="GO" id="GO:0003910">
    <property type="term" value="F:DNA ligase (ATP) activity"/>
    <property type="evidence" value="ECO:0007669"/>
    <property type="project" value="UniProtKB-EC"/>
</dbReference>
<dbReference type="AlphaFoldDB" id="A0A8I1ACR0"/>
<feature type="domain" description="ATP-dependent DNA ligase family profile" evidence="5">
    <location>
        <begin position="105"/>
        <end position="195"/>
    </location>
</feature>
<dbReference type="Gene3D" id="2.40.50.140">
    <property type="entry name" value="Nucleic acid-binding proteins"/>
    <property type="match status" value="1"/>
</dbReference>
<name>A0A8I1ACR0_THEIN</name>
<evidence type="ECO:0000256" key="2">
    <source>
        <dbReference type="ARBA" id="ARBA00012727"/>
    </source>
</evidence>
<dbReference type="SUPFAM" id="SSF56091">
    <property type="entry name" value="DNA ligase/mRNA capping enzyme, catalytic domain"/>
    <property type="match status" value="1"/>
</dbReference>
<dbReference type="CDD" id="cd07971">
    <property type="entry name" value="OBF_DNA_ligase_LigD"/>
    <property type="match status" value="1"/>
</dbReference>
<comment type="caution">
    <text evidence="6">The sequence shown here is derived from an EMBL/GenBank/DDBJ whole genome shotgun (WGS) entry which is preliminary data.</text>
</comment>
<dbReference type="GO" id="GO:0006310">
    <property type="term" value="P:DNA recombination"/>
    <property type="evidence" value="ECO:0007669"/>
    <property type="project" value="InterPro"/>
</dbReference>
<dbReference type="RefSeq" id="WP_181732109.1">
    <property type="nucleotide sequence ID" value="NZ_JACEIR010000005.1"/>
</dbReference>
<dbReference type="PANTHER" id="PTHR45674">
    <property type="entry name" value="DNA LIGASE 1/3 FAMILY MEMBER"/>
    <property type="match status" value="1"/>
</dbReference>
<dbReference type="EC" id="6.5.1.1" evidence="2"/>
<dbReference type="GO" id="GO:0006281">
    <property type="term" value="P:DNA repair"/>
    <property type="evidence" value="ECO:0007669"/>
    <property type="project" value="InterPro"/>
</dbReference>
<dbReference type="GO" id="GO:0005524">
    <property type="term" value="F:ATP binding"/>
    <property type="evidence" value="ECO:0007669"/>
    <property type="project" value="InterPro"/>
</dbReference>
<dbReference type="InterPro" id="IPR016059">
    <property type="entry name" value="DNA_ligase_ATP-dep_CS"/>
</dbReference>
<dbReference type="EMBL" id="JAECVW010000004">
    <property type="protein sequence ID" value="MBH8595432.1"/>
    <property type="molecule type" value="Genomic_DNA"/>
</dbReference>
<dbReference type="InterPro" id="IPR012340">
    <property type="entry name" value="NA-bd_OB-fold"/>
</dbReference>
<evidence type="ECO:0000259" key="5">
    <source>
        <dbReference type="PROSITE" id="PS50160"/>
    </source>
</evidence>
<dbReference type="Gene3D" id="3.30.470.30">
    <property type="entry name" value="DNA ligase/mRNA capping enzyme"/>
    <property type="match status" value="1"/>
</dbReference>
<dbReference type="Proteomes" id="UP000633619">
    <property type="component" value="Unassembled WGS sequence"/>
</dbReference>
<sequence length="313" mass="36282">MDLKPIIPFEPVTTDDFPQGKQWIAQVKWDGVRILAYRNRNEIKLFNRKKNERTFHYPELQHLDQSLRAKSAILDGEVIALKDGKPSFYEVMKRDGLRNIDRVLTVQKQVPVTYMVFDLLYLDGQWIIHRPLSERTALLHEICESSGPVQLVPSYEDGKALFEAVKEHGLEGIVFKDQNSTYAIGGKDHRWQKKKNMQDLIAVVGGVVVRDSVARSLLLGLYDEKDRLWYIGRAGTGKLTHEDWKTLTRMIQPVVQENMPFVNPPSRMKNTLWLKPAITVKVEYLEWSHGHTLRQPSIQAFVTHPPRQCRFDQ</sequence>
<reference evidence="6 7" key="1">
    <citation type="submission" date="2020-12" db="EMBL/GenBank/DDBJ databases">
        <title>WGS of Thermoactinomyces spp.</title>
        <authorList>
            <person name="Cheng K."/>
        </authorList>
    </citation>
    <scope>NUCLEOTIDE SEQUENCE [LARGE SCALE GENOMIC DNA]</scope>
    <source>
        <strain evidence="7">CICC 10671\DSM 43846</strain>
    </source>
</reference>
<comment type="similarity">
    <text evidence="1">Belongs to the ATP-dependent DNA ligase family.</text>
</comment>
<evidence type="ECO:0000256" key="1">
    <source>
        <dbReference type="ARBA" id="ARBA00007572"/>
    </source>
</evidence>
<dbReference type="CDD" id="cd07906">
    <property type="entry name" value="Adenylation_DNA_ligase_LigD_LigC"/>
    <property type="match status" value="1"/>
</dbReference>
<dbReference type="InterPro" id="IPR012309">
    <property type="entry name" value="DNA_ligase_ATP-dep_C"/>
</dbReference>
<protein>
    <recommendedName>
        <fullName evidence="2">DNA ligase (ATP)</fullName>
        <ecNumber evidence="2">6.5.1.1</ecNumber>
    </recommendedName>
</protein>
<keyword evidence="3 6" id="KW-0436">Ligase</keyword>
<organism evidence="6 7">
    <name type="scientific">Thermoactinomyces intermedius</name>
    <dbReference type="NCBI Taxonomy" id="2024"/>
    <lineage>
        <taxon>Bacteria</taxon>
        <taxon>Bacillati</taxon>
        <taxon>Bacillota</taxon>
        <taxon>Bacilli</taxon>
        <taxon>Bacillales</taxon>
        <taxon>Thermoactinomycetaceae</taxon>
        <taxon>Thermoactinomyces</taxon>
    </lineage>
</organism>
<dbReference type="Pfam" id="PF04679">
    <property type="entry name" value="DNA_ligase_A_C"/>
    <property type="match status" value="1"/>
</dbReference>
<dbReference type="PROSITE" id="PS00697">
    <property type="entry name" value="DNA_LIGASE_A1"/>
    <property type="match status" value="1"/>
</dbReference>
<gene>
    <name evidence="6" type="ORF">I8U20_08820</name>
</gene>